<evidence type="ECO:0000256" key="1">
    <source>
        <dbReference type="ARBA" id="ARBA00006484"/>
    </source>
</evidence>
<protein>
    <recommendedName>
        <fullName evidence="6">2-deoxy-D-gluconate 3-dehydrogenase</fullName>
    </recommendedName>
</protein>
<evidence type="ECO:0000256" key="3">
    <source>
        <dbReference type="ARBA" id="ARBA00023002"/>
    </source>
</evidence>
<evidence type="ECO:0000313" key="5">
    <source>
        <dbReference type="Proteomes" id="UP000184356"/>
    </source>
</evidence>
<dbReference type="PANTHER" id="PTHR42760">
    <property type="entry name" value="SHORT-CHAIN DEHYDROGENASES/REDUCTASES FAMILY MEMBER"/>
    <property type="match status" value="1"/>
</dbReference>
<dbReference type="GO" id="GO:0044550">
    <property type="term" value="P:secondary metabolite biosynthetic process"/>
    <property type="evidence" value="ECO:0007669"/>
    <property type="project" value="UniProtKB-ARBA"/>
</dbReference>
<dbReference type="STRING" id="1036612.A0A1L9TU12"/>
<dbReference type="PRINTS" id="PR00080">
    <property type="entry name" value="SDRFAMILY"/>
</dbReference>
<gene>
    <name evidence="4" type="ORF">ASPSYDRAFT_676867</name>
</gene>
<organism evidence="4 5">
    <name type="scientific">Aspergillus sydowii CBS 593.65</name>
    <dbReference type="NCBI Taxonomy" id="1036612"/>
    <lineage>
        <taxon>Eukaryota</taxon>
        <taxon>Fungi</taxon>
        <taxon>Dikarya</taxon>
        <taxon>Ascomycota</taxon>
        <taxon>Pezizomycotina</taxon>
        <taxon>Eurotiomycetes</taxon>
        <taxon>Eurotiomycetidae</taxon>
        <taxon>Eurotiales</taxon>
        <taxon>Aspergillaceae</taxon>
        <taxon>Aspergillus</taxon>
        <taxon>Aspergillus subgen. Nidulantes</taxon>
    </lineage>
</organism>
<dbReference type="FunFam" id="3.40.50.720:FF:000084">
    <property type="entry name" value="Short-chain dehydrogenase reductase"/>
    <property type="match status" value="1"/>
</dbReference>
<dbReference type="AlphaFoldDB" id="A0A1L9TU12"/>
<dbReference type="Pfam" id="PF13561">
    <property type="entry name" value="adh_short_C2"/>
    <property type="match status" value="1"/>
</dbReference>
<dbReference type="PRINTS" id="PR00081">
    <property type="entry name" value="GDHRDH"/>
</dbReference>
<name>A0A1L9TU12_9EURO</name>
<dbReference type="GO" id="GO:0016616">
    <property type="term" value="F:oxidoreductase activity, acting on the CH-OH group of donors, NAD or NADP as acceptor"/>
    <property type="evidence" value="ECO:0007669"/>
    <property type="project" value="TreeGrafter"/>
</dbReference>
<comment type="similarity">
    <text evidence="1">Belongs to the short-chain dehydrogenases/reductases (SDR) family.</text>
</comment>
<dbReference type="GeneID" id="63766484"/>
<keyword evidence="2" id="KW-0521">NADP</keyword>
<dbReference type="PANTHER" id="PTHR42760:SF115">
    <property type="entry name" value="3-OXOACYL-[ACYL-CARRIER-PROTEIN] REDUCTASE FABG"/>
    <property type="match status" value="1"/>
</dbReference>
<dbReference type="Gene3D" id="3.40.50.720">
    <property type="entry name" value="NAD(P)-binding Rossmann-like Domain"/>
    <property type="match status" value="1"/>
</dbReference>
<dbReference type="InterPro" id="IPR020904">
    <property type="entry name" value="Sc_DH/Rdtase_CS"/>
</dbReference>
<dbReference type="InterPro" id="IPR002347">
    <property type="entry name" value="SDR_fam"/>
</dbReference>
<sequence>MAANYLEDVFSLKGKTAIMTGATGGLGSSMALALAKAGASIVSIELPDDPNSANLVKSISDAGSTLQAFYCDLGSAEQLRACFGQIWDAGIVPDILVNSAGIARRNKCEDATDAELDLLLDINVKSFYIACQEFGRRLLSLDRPGKIINIASVTAFQANKNTSIYSATKGAVVQMTKAFSNEWSSRGIQVNAICPGWMRTPLTEEYVADKAVSSYLMSRIPMGRWGDATELNAAALFLAAPGNSFTTGASVVVDGGFCGK</sequence>
<dbReference type="RefSeq" id="XP_040706730.1">
    <property type="nucleotide sequence ID" value="XM_040850411.1"/>
</dbReference>
<evidence type="ECO:0000313" key="4">
    <source>
        <dbReference type="EMBL" id="OJJ62924.1"/>
    </source>
</evidence>
<dbReference type="EMBL" id="KV878583">
    <property type="protein sequence ID" value="OJJ62924.1"/>
    <property type="molecule type" value="Genomic_DNA"/>
</dbReference>
<keyword evidence="5" id="KW-1185">Reference proteome</keyword>
<reference evidence="5" key="1">
    <citation type="journal article" date="2017" name="Genome Biol.">
        <title>Comparative genomics reveals high biological diversity and specific adaptations in the industrially and medically important fungal genus Aspergillus.</title>
        <authorList>
            <person name="de Vries R.P."/>
            <person name="Riley R."/>
            <person name="Wiebenga A."/>
            <person name="Aguilar-Osorio G."/>
            <person name="Amillis S."/>
            <person name="Uchima C.A."/>
            <person name="Anderluh G."/>
            <person name="Asadollahi M."/>
            <person name="Askin M."/>
            <person name="Barry K."/>
            <person name="Battaglia E."/>
            <person name="Bayram O."/>
            <person name="Benocci T."/>
            <person name="Braus-Stromeyer S.A."/>
            <person name="Caldana C."/>
            <person name="Canovas D."/>
            <person name="Cerqueira G.C."/>
            <person name="Chen F."/>
            <person name="Chen W."/>
            <person name="Choi C."/>
            <person name="Clum A."/>
            <person name="Dos Santos R.A."/>
            <person name="Damasio A.R."/>
            <person name="Diallinas G."/>
            <person name="Emri T."/>
            <person name="Fekete E."/>
            <person name="Flipphi M."/>
            <person name="Freyberg S."/>
            <person name="Gallo A."/>
            <person name="Gournas C."/>
            <person name="Habgood R."/>
            <person name="Hainaut M."/>
            <person name="Harispe M.L."/>
            <person name="Henrissat B."/>
            <person name="Hilden K.S."/>
            <person name="Hope R."/>
            <person name="Hossain A."/>
            <person name="Karabika E."/>
            <person name="Karaffa L."/>
            <person name="Karanyi Z."/>
            <person name="Krasevec N."/>
            <person name="Kuo A."/>
            <person name="Kusch H."/>
            <person name="LaButti K."/>
            <person name="Lagendijk E.L."/>
            <person name="Lapidus A."/>
            <person name="Levasseur A."/>
            <person name="Lindquist E."/>
            <person name="Lipzen A."/>
            <person name="Logrieco A.F."/>
            <person name="MacCabe A."/>
            <person name="Maekelae M.R."/>
            <person name="Malavazi I."/>
            <person name="Melin P."/>
            <person name="Meyer V."/>
            <person name="Mielnichuk N."/>
            <person name="Miskei M."/>
            <person name="Molnar A.P."/>
            <person name="Mule G."/>
            <person name="Ngan C.Y."/>
            <person name="Orejas M."/>
            <person name="Orosz E."/>
            <person name="Ouedraogo J.P."/>
            <person name="Overkamp K.M."/>
            <person name="Park H.-S."/>
            <person name="Perrone G."/>
            <person name="Piumi F."/>
            <person name="Punt P.J."/>
            <person name="Ram A.F."/>
            <person name="Ramon A."/>
            <person name="Rauscher S."/>
            <person name="Record E."/>
            <person name="Riano-Pachon D.M."/>
            <person name="Robert V."/>
            <person name="Roehrig J."/>
            <person name="Ruller R."/>
            <person name="Salamov A."/>
            <person name="Salih N.S."/>
            <person name="Samson R.A."/>
            <person name="Sandor E."/>
            <person name="Sanguinetti M."/>
            <person name="Schuetze T."/>
            <person name="Sepcic K."/>
            <person name="Shelest E."/>
            <person name="Sherlock G."/>
            <person name="Sophianopoulou V."/>
            <person name="Squina F.M."/>
            <person name="Sun H."/>
            <person name="Susca A."/>
            <person name="Todd R.B."/>
            <person name="Tsang A."/>
            <person name="Unkles S.E."/>
            <person name="van de Wiele N."/>
            <person name="van Rossen-Uffink D."/>
            <person name="Oliveira J.V."/>
            <person name="Vesth T.C."/>
            <person name="Visser J."/>
            <person name="Yu J.-H."/>
            <person name="Zhou M."/>
            <person name="Andersen M.R."/>
            <person name="Archer D.B."/>
            <person name="Baker S.E."/>
            <person name="Benoit I."/>
            <person name="Brakhage A.A."/>
            <person name="Braus G.H."/>
            <person name="Fischer R."/>
            <person name="Frisvad J.C."/>
            <person name="Goldman G.H."/>
            <person name="Houbraken J."/>
            <person name="Oakley B."/>
            <person name="Pocsi I."/>
            <person name="Scazzocchio C."/>
            <person name="Seiboth B."/>
            <person name="vanKuyk P.A."/>
            <person name="Wortman J."/>
            <person name="Dyer P.S."/>
            <person name="Grigoriev I.V."/>
        </authorList>
    </citation>
    <scope>NUCLEOTIDE SEQUENCE [LARGE SCALE GENOMIC DNA]</scope>
    <source>
        <strain evidence="5">CBS 593.65</strain>
    </source>
</reference>
<dbReference type="InterPro" id="IPR036291">
    <property type="entry name" value="NAD(P)-bd_dom_sf"/>
</dbReference>
<dbReference type="PROSITE" id="PS00061">
    <property type="entry name" value="ADH_SHORT"/>
    <property type="match status" value="1"/>
</dbReference>
<proteinExistence type="inferred from homology"/>
<evidence type="ECO:0008006" key="6">
    <source>
        <dbReference type="Google" id="ProtNLM"/>
    </source>
</evidence>
<dbReference type="OrthoDB" id="37659at2759"/>
<accession>A0A1L9TU12</accession>
<dbReference type="SUPFAM" id="SSF51735">
    <property type="entry name" value="NAD(P)-binding Rossmann-fold domains"/>
    <property type="match status" value="1"/>
</dbReference>
<evidence type="ECO:0000256" key="2">
    <source>
        <dbReference type="ARBA" id="ARBA00022857"/>
    </source>
</evidence>
<dbReference type="Proteomes" id="UP000184356">
    <property type="component" value="Unassembled WGS sequence"/>
</dbReference>
<keyword evidence="3" id="KW-0560">Oxidoreductase</keyword>
<dbReference type="VEuPathDB" id="FungiDB:ASPSYDRAFT_676867"/>